<feature type="signal peptide" evidence="1">
    <location>
        <begin position="1"/>
        <end position="19"/>
    </location>
</feature>
<dbReference type="InterPro" id="IPR038765">
    <property type="entry name" value="Papain-like_cys_pep_sf"/>
</dbReference>
<accession>A0AAW9RTI4</accession>
<dbReference type="PANTHER" id="PTHR46333">
    <property type="entry name" value="CYTOKINESIS PROTEIN 3"/>
    <property type="match status" value="1"/>
</dbReference>
<evidence type="ECO:0000313" key="4">
    <source>
        <dbReference type="Proteomes" id="UP001403385"/>
    </source>
</evidence>
<keyword evidence="1" id="KW-0732">Signal</keyword>
<dbReference type="SMART" id="SM00460">
    <property type="entry name" value="TGc"/>
    <property type="match status" value="1"/>
</dbReference>
<gene>
    <name evidence="3" type="ORF">AAG747_09870</name>
</gene>
<evidence type="ECO:0000313" key="3">
    <source>
        <dbReference type="EMBL" id="MEN7548217.1"/>
    </source>
</evidence>
<keyword evidence="4" id="KW-1185">Reference proteome</keyword>
<dbReference type="InterPro" id="IPR002931">
    <property type="entry name" value="Transglutaminase-like"/>
</dbReference>
<dbReference type="GO" id="GO:0005737">
    <property type="term" value="C:cytoplasm"/>
    <property type="evidence" value="ECO:0007669"/>
    <property type="project" value="TreeGrafter"/>
</dbReference>
<dbReference type="Pfam" id="PF01841">
    <property type="entry name" value="Transglut_core"/>
    <property type="match status" value="1"/>
</dbReference>
<evidence type="ECO:0000259" key="2">
    <source>
        <dbReference type="SMART" id="SM00460"/>
    </source>
</evidence>
<proteinExistence type="predicted"/>
<dbReference type="RefSeq" id="WP_346820997.1">
    <property type="nucleotide sequence ID" value="NZ_JBDKWZ010000005.1"/>
</dbReference>
<dbReference type="InterPro" id="IPR052557">
    <property type="entry name" value="CAP/Cytokinesis_protein"/>
</dbReference>
<reference evidence="3 4" key="1">
    <citation type="submission" date="2024-04" db="EMBL/GenBank/DDBJ databases">
        <title>Novel genus in family Flammeovirgaceae.</title>
        <authorList>
            <person name="Nguyen T.H."/>
            <person name="Vuong T.Q."/>
            <person name="Le H."/>
            <person name="Kim S.-G."/>
        </authorList>
    </citation>
    <scope>NUCLEOTIDE SEQUENCE [LARGE SCALE GENOMIC DNA]</scope>
    <source>
        <strain evidence="3 4">JCM 23209</strain>
    </source>
</reference>
<protein>
    <submittedName>
        <fullName evidence="3">Transglutaminase domain-containing protein</fullName>
    </submittedName>
</protein>
<evidence type="ECO:0000256" key="1">
    <source>
        <dbReference type="SAM" id="SignalP"/>
    </source>
</evidence>
<dbReference type="SUPFAM" id="SSF54001">
    <property type="entry name" value="Cysteine proteinases"/>
    <property type="match status" value="1"/>
</dbReference>
<name>A0AAW9RTI4_9BACT</name>
<feature type="chain" id="PRO_5043465918" evidence="1">
    <location>
        <begin position="20"/>
        <end position="425"/>
    </location>
</feature>
<dbReference type="PANTHER" id="PTHR46333:SF2">
    <property type="entry name" value="CYTOKINESIS PROTEIN 3"/>
    <property type="match status" value="1"/>
</dbReference>
<feature type="domain" description="Transglutaminase-like" evidence="2">
    <location>
        <begin position="96"/>
        <end position="162"/>
    </location>
</feature>
<dbReference type="Gene3D" id="3.10.620.30">
    <property type="match status" value="1"/>
</dbReference>
<dbReference type="AlphaFoldDB" id="A0AAW9RTI4"/>
<comment type="caution">
    <text evidence="3">The sequence shown here is derived from an EMBL/GenBank/DDBJ whole genome shotgun (WGS) entry which is preliminary data.</text>
</comment>
<dbReference type="Proteomes" id="UP001403385">
    <property type="component" value="Unassembled WGS sequence"/>
</dbReference>
<organism evidence="3 4">
    <name type="scientific">Rapidithrix thailandica</name>
    <dbReference type="NCBI Taxonomy" id="413964"/>
    <lineage>
        <taxon>Bacteria</taxon>
        <taxon>Pseudomonadati</taxon>
        <taxon>Bacteroidota</taxon>
        <taxon>Cytophagia</taxon>
        <taxon>Cytophagales</taxon>
        <taxon>Flammeovirgaceae</taxon>
        <taxon>Rapidithrix</taxon>
    </lineage>
</organism>
<sequence length="425" mass="49979">MKIPLLCLWLLLYSSSLQAFQRDLRLLDYRLVDEYVRSLPSADIHTPEQLNELISHRFSREYEQVRAFFIWITENVGYDTQTFFSSGYEKKSAAEVMRQKKAVCQGYSALFEELCRLAGIEAVTVYGFARKHISQIGALYQTNHAWSAVKIEGDWYLLDVTWASGTVEYHTQTFKKELNDYYYLCPPEYFIFDHIPEENQWQLLNPQKKKEELCNLPRIAKGYFYNQLTRLFSKQGIIQTTKSVSISFEAKAPVEKAFIFKSPENFYGVVKSERVPLGKEGRVYTLHYVFEEEGVYWFEIYLNGIETLQYKVIVGKEPEYELTHIDQSDRKNTVKAILTAIKNNDTQLFNRYIPSSEEMNSLKALIDSKPLEEIRQWKGRLGIGRLNYLNGIFHSYSMPFSHEHELHIRSIGNKWYFDSVQKRVY</sequence>
<dbReference type="EMBL" id="JBDKWZ010000005">
    <property type="protein sequence ID" value="MEN7548217.1"/>
    <property type="molecule type" value="Genomic_DNA"/>
</dbReference>